<feature type="compositionally biased region" description="Basic residues" evidence="1">
    <location>
        <begin position="316"/>
        <end position="326"/>
    </location>
</feature>
<feature type="region of interest" description="Disordered" evidence="1">
    <location>
        <begin position="288"/>
        <end position="326"/>
    </location>
</feature>
<accession>A0A9P6AFU4</accession>
<name>A0A9P6AFU4_9AGAM</name>
<dbReference type="Proteomes" id="UP000886523">
    <property type="component" value="Unassembled WGS sequence"/>
</dbReference>
<proteinExistence type="predicted"/>
<keyword evidence="3" id="KW-1185">Reference proteome</keyword>
<comment type="caution">
    <text evidence="2">The sequence shown here is derived from an EMBL/GenBank/DDBJ whole genome shotgun (WGS) entry which is preliminary data.</text>
</comment>
<sequence length="326" mass="36144">MRACTATQDPKTQLSATYRMTPATPASAGVVILGFLPPPNSPSEEHTDKAWVKYGGTCSHPGPQPLHIPNPYNDESSTALHTRFGGSFSLCETDPKNTQTTSTAKYGSAQPPKTPTRTLYDNETSMAPHLLRRGHPLCDTQPNKCTGQAQGQTQERPLWRVFGTIRFFLPPPNPTRLKYGRACSHSRPQPLTPHNLYESNTVPHTRFGGPSPECPAHKYDNQPNLIPHTRFGSHPEPCLRAKTQPEGPVPKCPQPTRRWIKHGTTHPLQQPTHEATLPRAQICQSARIPHARDLIQPTTTPSPKQNPANKDTTRKPTTRLTKHPQE</sequence>
<dbReference type="EMBL" id="MU129182">
    <property type="protein sequence ID" value="KAF9504964.1"/>
    <property type="molecule type" value="Genomic_DNA"/>
</dbReference>
<feature type="compositionally biased region" description="Polar residues" evidence="1">
    <location>
        <begin position="96"/>
        <end position="105"/>
    </location>
</feature>
<feature type="compositionally biased region" description="Polar residues" evidence="1">
    <location>
        <begin position="296"/>
        <end position="310"/>
    </location>
</feature>
<evidence type="ECO:0000313" key="2">
    <source>
        <dbReference type="EMBL" id="KAF9504964.1"/>
    </source>
</evidence>
<feature type="region of interest" description="Disordered" evidence="1">
    <location>
        <begin position="90"/>
        <end position="119"/>
    </location>
</feature>
<reference evidence="2" key="1">
    <citation type="journal article" date="2020" name="Nat. Commun.">
        <title>Large-scale genome sequencing of mycorrhizal fungi provides insights into the early evolution of symbiotic traits.</title>
        <authorList>
            <person name="Miyauchi S."/>
            <person name="Kiss E."/>
            <person name="Kuo A."/>
            <person name="Drula E."/>
            <person name="Kohler A."/>
            <person name="Sanchez-Garcia M."/>
            <person name="Morin E."/>
            <person name="Andreopoulos B."/>
            <person name="Barry K.W."/>
            <person name="Bonito G."/>
            <person name="Buee M."/>
            <person name="Carver A."/>
            <person name="Chen C."/>
            <person name="Cichocki N."/>
            <person name="Clum A."/>
            <person name="Culley D."/>
            <person name="Crous P.W."/>
            <person name="Fauchery L."/>
            <person name="Girlanda M."/>
            <person name="Hayes R.D."/>
            <person name="Keri Z."/>
            <person name="LaButti K."/>
            <person name="Lipzen A."/>
            <person name="Lombard V."/>
            <person name="Magnuson J."/>
            <person name="Maillard F."/>
            <person name="Murat C."/>
            <person name="Nolan M."/>
            <person name="Ohm R.A."/>
            <person name="Pangilinan J."/>
            <person name="Pereira M.F."/>
            <person name="Perotto S."/>
            <person name="Peter M."/>
            <person name="Pfister S."/>
            <person name="Riley R."/>
            <person name="Sitrit Y."/>
            <person name="Stielow J.B."/>
            <person name="Szollosi G."/>
            <person name="Zifcakova L."/>
            <person name="Stursova M."/>
            <person name="Spatafora J.W."/>
            <person name="Tedersoo L."/>
            <person name="Vaario L.M."/>
            <person name="Yamada A."/>
            <person name="Yan M."/>
            <person name="Wang P."/>
            <person name="Xu J."/>
            <person name="Bruns T."/>
            <person name="Baldrian P."/>
            <person name="Vilgalys R."/>
            <person name="Dunand C."/>
            <person name="Henrissat B."/>
            <person name="Grigoriev I.V."/>
            <person name="Hibbett D."/>
            <person name="Nagy L.G."/>
            <person name="Martin F.M."/>
        </authorList>
    </citation>
    <scope>NUCLEOTIDE SEQUENCE</scope>
    <source>
        <strain evidence="2">UP504</strain>
    </source>
</reference>
<evidence type="ECO:0000313" key="3">
    <source>
        <dbReference type="Proteomes" id="UP000886523"/>
    </source>
</evidence>
<dbReference type="AlphaFoldDB" id="A0A9P6AFU4"/>
<evidence type="ECO:0000256" key="1">
    <source>
        <dbReference type="SAM" id="MobiDB-lite"/>
    </source>
</evidence>
<gene>
    <name evidence="2" type="ORF">BS47DRAFT_1368414</name>
</gene>
<protein>
    <submittedName>
        <fullName evidence="2">Uncharacterized protein</fullName>
    </submittedName>
</protein>
<organism evidence="2 3">
    <name type="scientific">Hydnum rufescens UP504</name>
    <dbReference type="NCBI Taxonomy" id="1448309"/>
    <lineage>
        <taxon>Eukaryota</taxon>
        <taxon>Fungi</taxon>
        <taxon>Dikarya</taxon>
        <taxon>Basidiomycota</taxon>
        <taxon>Agaricomycotina</taxon>
        <taxon>Agaricomycetes</taxon>
        <taxon>Cantharellales</taxon>
        <taxon>Hydnaceae</taxon>
        <taxon>Hydnum</taxon>
    </lineage>
</organism>
<feature type="region of interest" description="Disordered" evidence="1">
    <location>
        <begin position="233"/>
        <end position="252"/>
    </location>
</feature>